<sequence length="95" mass="10385">MVKNNLSSLTVVALLMVALVHQTDAQFCNLFRLSPCLGSALFFVPPSGRCCGRIRDQQPCLCDYARNTNYGRYLGSGARRVAQGCGVVIPPCYIK</sequence>
<evidence type="ECO:0000313" key="5">
    <source>
        <dbReference type="Proteomes" id="UP001229421"/>
    </source>
</evidence>
<dbReference type="EMBL" id="JAUHHV010000010">
    <property type="protein sequence ID" value="KAK1410386.1"/>
    <property type="molecule type" value="Genomic_DNA"/>
</dbReference>
<accession>A0AAD8NJD5</accession>
<comment type="caution">
    <text evidence="4">The sequence shown here is derived from an EMBL/GenBank/DDBJ whole genome shotgun (WGS) entry which is preliminary data.</text>
</comment>
<evidence type="ECO:0000256" key="1">
    <source>
        <dbReference type="ARBA" id="ARBA00022448"/>
    </source>
</evidence>
<organism evidence="4 5">
    <name type="scientific">Tagetes erecta</name>
    <name type="common">African marigold</name>
    <dbReference type="NCBI Taxonomy" id="13708"/>
    <lineage>
        <taxon>Eukaryota</taxon>
        <taxon>Viridiplantae</taxon>
        <taxon>Streptophyta</taxon>
        <taxon>Embryophyta</taxon>
        <taxon>Tracheophyta</taxon>
        <taxon>Spermatophyta</taxon>
        <taxon>Magnoliopsida</taxon>
        <taxon>eudicotyledons</taxon>
        <taxon>Gunneridae</taxon>
        <taxon>Pentapetalae</taxon>
        <taxon>asterids</taxon>
        <taxon>campanulids</taxon>
        <taxon>Asterales</taxon>
        <taxon>Asteraceae</taxon>
        <taxon>Asteroideae</taxon>
        <taxon>Heliantheae alliance</taxon>
        <taxon>Tageteae</taxon>
        <taxon>Tagetes</taxon>
    </lineage>
</organism>
<evidence type="ECO:0008006" key="6">
    <source>
        <dbReference type="Google" id="ProtNLM"/>
    </source>
</evidence>
<dbReference type="PANTHER" id="PTHR33214">
    <property type="entry name" value="BIFUNCTIONAL INHIBITOR/LIPID-TRANSFER PROTEIN/SEED STORAGE 2S ALBUMIN SUPERFAMILY PROTEIN"/>
    <property type="match status" value="1"/>
</dbReference>
<protein>
    <recommendedName>
        <fullName evidence="6">Bifunctional inhibitor/plant lipid transfer protein/seed storage helical domain-containing protein</fullName>
    </recommendedName>
</protein>
<dbReference type="Proteomes" id="UP001229421">
    <property type="component" value="Unassembled WGS sequence"/>
</dbReference>
<dbReference type="Gene3D" id="1.10.110.10">
    <property type="entry name" value="Plant lipid-transfer and hydrophobic proteins"/>
    <property type="match status" value="1"/>
</dbReference>
<proteinExistence type="predicted"/>
<reference evidence="4" key="1">
    <citation type="journal article" date="2023" name="bioRxiv">
        <title>Improved chromosome-level genome assembly for marigold (Tagetes erecta).</title>
        <authorList>
            <person name="Jiang F."/>
            <person name="Yuan L."/>
            <person name="Wang S."/>
            <person name="Wang H."/>
            <person name="Xu D."/>
            <person name="Wang A."/>
            <person name="Fan W."/>
        </authorList>
    </citation>
    <scope>NUCLEOTIDE SEQUENCE</scope>
    <source>
        <strain evidence="4">WSJ</strain>
        <tissue evidence="4">Leaf</tissue>
    </source>
</reference>
<evidence type="ECO:0000313" key="4">
    <source>
        <dbReference type="EMBL" id="KAK1410386.1"/>
    </source>
</evidence>
<dbReference type="SUPFAM" id="SSF47699">
    <property type="entry name" value="Bifunctional inhibitor/lipid-transfer protein/seed storage 2S albumin"/>
    <property type="match status" value="1"/>
</dbReference>
<keyword evidence="3" id="KW-0732">Signal</keyword>
<dbReference type="InterPro" id="IPR033872">
    <property type="entry name" value="nsLTP2"/>
</dbReference>
<dbReference type="AlphaFoldDB" id="A0AAD8NJD5"/>
<gene>
    <name evidence="4" type="ORF">QVD17_36923</name>
</gene>
<keyword evidence="5" id="KW-1185">Reference proteome</keyword>
<dbReference type="GO" id="GO:0006869">
    <property type="term" value="P:lipid transport"/>
    <property type="evidence" value="ECO:0007669"/>
    <property type="project" value="InterPro"/>
</dbReference>
<dbReference type="GO" id="GO:0008289">
    <property type="term" value="F:lipid binding"/>
    <property type="evidence" value="ECO:0007669"/>
    <property type="project" value="UniProtKB-KW"/>
</dbReference>
<keyword evidence="2" id="KW-0446">Lipid-binding</keyword>
<evidence type="ECO:0000256" key="3">
    <source>
        <dbReference type="SAM" id="SignalP"/>
    </source>
</evidence>
<name>A0AAD8NJD5_TARER</name>
<keyword evidence="1" id="KW-0813">Transport</keyword>
<feature type="chain" id="PRO_5042131331" description="Bifunctional inhibitor/plant lipid transfer protein/seed storage helical domain-containing protein" evidence="3">
    <location>
        <begin position="26"/>
        <end position="95"/>
    </location>
</feature>
<dbReference type="InterPro" id="IPR036312">
    <property type="entry name" value="Bifun_inhib/LTP/seed_sf"/>
</dbReference>
<feature type="signal peptide" evidence="3">
    <location>
        <begin position="1"/>
        <end position="25"/>
    </location>
</feature>
<dbReference type="PANTHER" id="PTHR33214:SF69">
    <property type="entry name" value="BIFUNCTIONAL INHIBITOR_LIPID-TRANSFER PROTEIN_SEED STORAGE 2S ALBUMIN SUPERFAMILY PROTEIN"/>
    <property type="match status" value="1"/>
</dbReference>
<evidence type="ECO:0000256" key="2">
    <source>
        <dbReference type="ARBA" id="ARBA00023121"/>
    </source>
</evidence>